<comment type="caution">
    <text evidence="2">The sequence shown here is derived from an EMBL/GenBank/DDBJ whole genome shotgun (WGS) entry which is preliminary data.</text>
</comment>
<evidence type="ECO:0000313" key="2">
    <source>
        <dbReference type="EMBL" id="CAF9913644.1"/>
    </source>
</evidence>
<dbReference type="Pfam" id="PF26607">
    <property type="entry name" value="DUF8189"/>
    <property type="match status" value="1"/>
</dbReference>
<reference evidence="2" key="1">
    <citation type="submission" date="2021-03" db="EMBL/GenBank/DDBJ databases">
        <authorList>
            <person name="Tagirdzhanova G."/>
        </authorList>
    </citation>
    <scope>NUCLEOTIDE SEQUENCE</scope>
</reference>
<gene>
    <name evidence="2" type="ORF">IMSHALPRED_001403</name>
</gene>
<organism evidence="2 3">
    <name type="scientific">Imshaugia aleurites</name>
    <dbReference type="NCBI Taxonomy" id="172621"/>
    <lineage>
        <taxon>Eukaryota</taxon>
        <taxon>Fungi</taxon>
        <taxon>Dikarya</taxon>
        <taxon>Ascomycota</taxon>
        <taxon>Pezizomycotina</taxon>
        <taxon>Lecanoromycetes</taxon>
        <taxon>OSLEUM clade</taxon>
        <taxon>Lecanoromycetidae</taxon>
        <taxon>Lecanorales</taxon>
        <taxon>Lecanorineae</taxon>
        <taxon>Parmeliaceae</taxon>
        <taxon>Imshaugia</taxon>
    </lineage>
</organism>
<evidence type="ECO:0000259" key="1">
    <source>
        <dbReference type="Pfam" id="PF26607"/>
    </source>
</evidence>
<dbReference type="CDD" id="cd22954">
    <property type="entry name" value="PLL_lectin"/>
    <property type="match status" value="1"/>
</dbReference>
<keyword evidence="3" id="KW-1185">Reference proteome</keyword>
<dbReference type="OrthoDB" id="406838at2759"/>
<name>A0A8H3IHB3_9LECA</name>
<dbReference type="Gene3D" id="2.120.10.70">
    <property type="entry name" value="Fucose-specific lectin"/>
    <property type="match status" value="2"/>
</dbReference>
<evidence type="ECO:0000313" key="3">
    <source>
        <dbReference type="Proteomes" id="UP000664534"/>
    </source>
</evidence>
<dbReference type="Proteomes" id="UP000664534">
    <property type="component" value="Unassembled WGS sequence"/>
</dbReference>
<proteinExistence type="predicted"/>
<dbReference type="EMBL" id="CAJPDT010000012">
    <property type="protein sequence ID" value="CAF9913644.1"/>
    <property type="molecule type" value="Genomic_DNA"/>
</dbReference>
<accession>A0A8H3IHB3</accession>
<dbReference type="AlphaFoldDB" id="A0A8H3IHB3"/>
<dbReference type="InterPro" id="IPR058502">
    <property type="entry name" value="PLL-like_beta-prop"/>
</dbReference>
<feature type="domain" description="PLL-like beta propeller" evidence="1">
    <location>
        <begin position="46"/>
        <end position="393"/>
    </location>
</feature>
<sequence>MAPLTKWTTQLMLSFATTKLGMEKPCHDTHAPKSVSRLSASSAPSISATSWGFNRMDVYGSDGQGNVTHQYWDGYQWGPAYNKIEALGGGFNSPPTAVSPGEGRMDIFSVGNSSDSANVIMHKFYDGSAWQPSETTFESLGGELDPLEVLAVAVNGSNPLDIFGKDTNGSIGHKYYDGSSWQPQGNTLEDLGDGTVFLYGPAAVSWGPNRTDVFAIGPDYTVLHQYWDGTKWLSQWESLGDSKFADSPTAISWAAGRLDVFGIELGTGALLHLVWDGSQWSGWENLGTPSADVSFTGTVAANSWSANRIDIVVLGTDGAYYYKYWDSSQWQPSETGFISKGGSFSSPPAMVSWSENRLDIYGVGSDSMLKHLLWYGSGWYPSDGTWETLGGPLEAFQN</sequence>
<protein>
    <recommendedName>
        <fullName evidence="1">PLL-like beta propeller domain-containing protein</fullName>
    </recommendedName>
</protein>
<dbReference type="SUPFAM" id="SSF89372">
    <property type="entry name" value="Fucose-specific lectin"/>
    <property type="match status" value="1"/>
</dbReference>